<comment type="caution">
    <text evidence="5">The sequence shown here is derived from an EMBL/GenBank/DDBJ whole genome shotgun (WGS) entry which is preliminary data.</text>
</comment>
<dbReference type="EMBL" id="JAPDOD010000016">
    <property type="protein sequence ID" value="MDA0162125.1"/>
    <property type="molecule type" value="Genomic_DNA"/>
</dbReference>
<feature type="domain" description="RsbT co-antagonist protein RsbRD N-terminal" evidence="3">
    <location>
        <begin position="12"/>
        <end position="147"/>
    </location>
</feature>
<feature type="domain" description="PucR C-terminal helix-turn-helix" evidence="2">
    <location>
        <begin position="292"/>
        <end position="344"/>
    </location>
</feature>
<evidence type="ECO:0000256" key="1">
    <source>
        <dbReference type="ARBA" id="ARBA00006754"/>
    </source>
</evidence>
<accession>A0A9X3MVQ6</accession>
<comment type="similarity">
    <text evidence="1">Belongs to the CdaR family.</text>
</comment>
<evidence type="ECO:0000313" key="5">
    <source>
        <dbReference type="EMBL" id="MDA0162125.1"/>
    </source>
</evidence>
<dbReference type="RefSeq" id="WP_270041362.1">
    <property type="nucleotide sequence ID" value="NZ_JAPDOD010000016.1"/>
</dbReference>
<feature type="domain" description="CdaR GGDEF-like" evidence="4">
    <location>
        <begin position="172"/>
        <end position="246"/>
    </location>
</feature>
<evidence type="ECO:0000259" key="3">
    <source>
        <dbReference type="Pfam" id="PF14361"/>
    </source>
</evidence>
<dbReference type="Pfam" id="PF17853">
    <property type="entry name" value="GGDEF_2"/>
    <property type="match status" value="1"/>
</dbReference>
<dbReference type="AlphaFoldDB" id="A0A9X3MVQ6"/>
<dbReference type="InterPro" id="IPR051448">
    <property type="entry name" value="CdaR-like_regulators"/>
</dbReference>
<gene>
    <name evidence="5" type="ORF">OM076_17765</name>
</gene>
<dbReference type="PANTHER" id="PTHR33744">
    <property type="entry name" value="CARBOHYDRATE DIACID REGULATOR"/>
    <property type="match status" value="1"/>
</dbReference>
<dbReference type="Proteomes" id="UP001149140">
    <property type="component" value="Unassembled WGS sequence"/>
</dbReference>
<dbReference type="InterPro" id="IPR042070">
    <property type="entry name" value="PucR_C-HTH_sf"/>
</dbReference>
<sequence>MIADALAARQAEIGRAIARRVVDEIPEYARAPEDVLEDLLAGATATVGLLARAFEGNLNRADLAVIRDLAARRVHQGVSLEAFLHAYRVALFAYWDACAEEATRADLSRDESLDLAKRALDAMDLMTSQAAEGYLREEARLRVESGRQARDAIERMLSGRPPGDIRLPAAPFVTIVGQATDEAARDALRERLPRALIARREDEIVIVATAADATRAALEQRGHFGVSLPASDYTGIRQAYREASLARGYATGARPIVALAELSAFECLLVGADATTRAVIAAKPSLDDEDAATVEAFAAADLNVSRAAAALHVHPNTVRYRLERIATETGHDPRTFSGLVELELRNLIFSYLEVTNAL</sequence>
<keyword evidence="6" id="KW-1185">Reference proteome</keyword>
<dbReference type="Gene3D" id="1.10.10.2840">
    <property type="entry name" value="PucR C-terminal helix-turn-helix domain"/>
    <property type="match status" value="1"/>
</dbReference>
<evidence type="ECO:0000259" key="2">
    <source>
        <dbReference type="Pfam" id="PF13556"/>
    </source>
</evidence>
<organism evidence="5 6">
    <name type="scientific">Solirubrobacter ginsenosidimutans</name>
    <dbReference type="NCBI Taxonomy" id="490573"/>
    <lineage>
        <taxon>Bacteria</taxon>
        <taxon>Bacillati</taxon>
        <taxon>Actinomycetota</taxon>
        <taxon>Thermoleophilia</taxon>
        <taxon>Solirubrobacterales</taxon>
        <taxon>Solirubrobacteraceae</taxon>
        <taxon>Solirubrobacter</taxon>
    </lineage>
</organism>
<dbReference type="InterPro" id="IPR025736">
    <property type="entry name" value="PucR_C-HTH_dom"/>
</dbReference>
<evidence type="ECO:0000313" key="6">
    <source>
        <dbReference type="Proteomes" id="UP001149140"/>
    </source>
</evidence>
<proteinExistence type="inferred from homology"/>
<dbReference type="Pfam" id="PF14361">
    <property type="entry name" value="RsbRD_N"/>
    <property type="match status" value="1"/>
</dbReference>
<name>A0A9X3MVQ6_9ACTN</name>
<protein>
    <submittedName>
        <fullName evidence="5">Helix-turn-helix domain-containing protein</fullName>
    </submittedName>
</protein>
<dbReference type="InterPro" id="IPR025751">
    <property type="entry name" value="RsbRD_N_dom"/>
</dbReference>
<evidence type="ECO:0000259" key="4">
    <source>
        <dbReference type="Pfam" id="PF17853"/>
    </source>
</evidence>
<reference evidence="5" key="1">
    <citation type="submission" date="2022-10" db="EMBL/GenBank/DDBJ databases">
        <title>The WGS of Solirubrobacter ginsenosidimutans DSM 21036.</title>
        <authorList>
            <person name="Jiang Z."/>
        </authorList>
    </citation>
    <scope>NUCLEOTIDE SEQUENCE</scope>
    <source>
        <strain evidence="5">DSM 21036</strain>
    </source>
</reference>
<dbReference type="InterPro" id="IPR041522">
    <property type="entry name" value="CdaR_GGDEF"/>
</dbReference>
<dbReference type="PANTHER" id="PTHR33744:SF1">
    <property type="entry name" value="DNA-BINDING TRANSCRIPTIONAL ACTIVATOR ADER"/>
    <property type="match status" value="1"/>
</dbReference>
<dbReference type="Pfam" id="PF13556">
    <property type="entry name" value="HTH_30"/>
    <property type="match status" value="1"/>
</dbReference>